<dbReference type="InParanoid" id="A0A0D0DG31"/>
<organism evidence="1 2">
    <name type="scientific">Paxillus rubicundulus Ve08.2h10</name>
    <dbReference type="NCBI Taxonomy" id="930991"/>
    <lineage>
        <taxon>Eukaryota</taxon>
        <taxon>Fungi</taxon>
        <taxon>Dikarya</taxon>
        <taxon>Basidiomycota</taxon>
        <taxon>Agaricomycotina</taxon>
        <taxon>Agaricomycetes</taxon>
        <taxon>Agaricomycetidae</taxon>
        <taxon>Boletales</taxon>
        <taxon>Paxilineae</taxon>
        <taxon>Paxillaceae</taxon>
        <taxon>Paxillus</taxon>
    </lineage>
</organism>
<dbReference type="EMBL" id="KN827288">
    <property type="protein sequence ID" value="KIK76800.1"/>
    <property type="molecule type" value="Genomic_DNA"/>
</dbReference>
<proteinExistence type="predicted"/>
<dbReference type="OrthoDB" id="2690645at2759"/>
<dbReference type="HOGENOM" id="CLU_125584_0_0_1"/>
<protein>
    <submittedName>
        <fullName evidence="1">Uncharacterized protein</fullName>
    </submittedName>
</protein>
<name>A0A0D0DG31_9AGAM</name>
<reference evidence="1 2" key="1">
    <citation type="submission" date="2014-04" db="EMBL/GenBank/DDBJ databases">
        <authorList>
            <consortium name="DOE Joint Genome Institute"/>
            <person name="Kuo A."/>
            <person name="Kohler A."/>
            <person name="Jargeat P."/>
            <person name="Nagy L.G."/>
            <person name="Floudas D."/>
            <person name="Copeland A."/>
            <person name="Barry K.W."/>
            <person name="Cichocki N."/>
            <person name="Veneault-Fourrey C."/>
            <person name="LaButti K."/>
            <person name="Lindquist E.A."/>
            <person name="Lipzen A."/>
            <person name="Lundell T."/>
            <person name="Morin E."/>
            <person name="Murat C."/>
            <person name="Sun H."/>
            <person name="Tunlid A."/>
            <person name="Henrissat B."/>
            <person name="Grigoriev I.V."/>
            <person name="Hibbett D.S."/>
            <person name="Martin F."/>
            <person name="Nordberg H.P."/>
            <person name="Cantor M.N."/>
            <person name="Hua S.X."/>
        </authorList>
    </citation>
    <scope>NUCLEOTIDE SEQUENCE [LARGE SCALE GENOMIC DNA]</scope>
    <source>
        <strain evidence="1 2">Ve08.2h10</strain>
    </source>
</reference>
<accession>A0A0D0DG31</accession>
<dbReference type="Proteomes" id="UP000054538">
    <property type="component" value="Unassembled WGS sequence"/>
</dbReference>
<keyword evidence="2" id="KW-1185">Reference proteome</keyword>
<evidence type="ECO:0000313" key="2">
    <source>
        <dbReference type="Proteomes" id="UP000054538"/>
    </source>
</evidence>
<evidence type="ECO:0000313" key="1">
    <source>
        <dbReference type="EMBL" id="KIK76800.1"/>
    </source>
</evidence>
<reference evidence="2" key="2">
    <citation type="submission" date="2015-01" db="EMBL/GenBank/DDBJ databases">
        <title>Evolutionary Origins and Diversification of the Mycorrhizal Mutualists.</title>
        <authorList>
            <consortium name="DOE Joint Genome Institute"/>
            <consortium name="Mycorrhizal Genomics Consortium"/>
            <person name="Kohler A."/>
            <person name="Kuo A."/>
            <person name="Nagy L.G."/>
            <person name="Floudas D."/>
            <person name="Copeland A."/>
            <person name="Barry K.W."/>
            <person name="Cichocki N."/>
            <person name="Veneault-Fourrey C."/>
            <person name="LaButti K."/>
            <person name="Lindquist E.A."/>
            <person name="Lipzen A."/>
            <person name="Lundell T."/>
            <person name="Morin E."/>
            <person name="Murat C."/>
            <person name="Riley R."/>
            <person name="Ohm R."/>
            <person name="Sun H."/>
            <person name="Tunlid A."/>
            <person name="Henrissat B."/>
            <person name="Grigoriev I.V."/>
            <person name="Hibbett D.S."/>
            <person name="Martin F."/>
        </authorList>
    </citation>
    <scope>NUCLEOTIDE SEQUENCE [LARGE SCALE GENOMIC DNA]</scope>
    <source>
        <strain evidence="2">Ve08.2h10</strain>
    </source>
</reference>
<sequence>MAPQPLELCFAMKCLGCSSSTDVGFEDIVEGKKKFKCGLSSLSDIVICKAYFAKLASKNSILTCLYLTETEVDALEKQADFLHVIQAEDREELSTSNQELDSIKEVLINCGLNPQEHVVYKHAVYADGLIALTIADMQLHQINVSCNSWAMSRNVSGQLSVISGDEESVSGLDRYFSNDLVYEDN</sequence>
<dbReference type="AlphaFoldDB" id="A0A0D0DG31"/>
<gene>
    <name evidence="1" type="ORF">PAXRUDRAFT_168734</name>
</gene>